<keyword evidence="3" id="KW-0238">DNA-binding</keyword>
<dbReference type="Pfam" id="PF01420">
    <property type="entry name" value="Methylase_S"/>
    <property type="match status" value="1"/>
</dbReference>
<name>A0A6F8YCD1_9ACTN</name>
<evidence type="ECO:0000256" key="1">
    <source>
        <dbReference type="ARBA" id="ARBA00010923"/>
    </source>
</evidence>
<dbReference type="Gene3D" id="3.90.220.20">
    <property type="entry name" value="DNA methylase specificity domains"/>
    <property type="match status" value="1"/>
</dbReference>
<evidence type="ECO:0000313" key="6">
    <source>
        <dbReference type="Proteomes" id="UP000503011"/>
    </source>
</evidence>
<dbReference type="GO" id="GO:0003677">
    <property type="term" value="F:DNA binding"/>
    <property type="evidence" value="ECO:0007669"/>
    <property type="project" value="UniProtKB-KW"/>
</dbReference>
<evidence type="ECO:0000259" key="4">
    <source>
        <dbReference type="Pfam" id="PF01420"/>
    </source>
</evidence>
<keyword evidence="2" id="KW-0680">Restriction system</keyword>
<sequence>MDTLIGTVPDAWRVHRLDECCHVQPGPSGTTLKSSEYIIGGIPVVNAKDVGPDGISPGPAASVSVETAERLRRYRLEPGDILFVRVGVTTRHTMATEQQDGWLLGGSTIYVRAVQHTSPDYLACYLTHPAVKEWLAEHTRRGVLSTLNARTVGALPLVLPPTDVQRAVIEVASIVDTKIHAHQQVIQTTQALRELLLPRLLAGELVAPELRESAVRGADA</sequence>
<dbReference type="SUPFAM" id="SSF116734">
    <property type="entry name" value="DNA methylase specificity domain"/>
    <property type="match status" value="1"/>
</dbReference>
<protein>
    <recommendedName>
        <fullName evidence="4">Type I restriction modification DNA specificity domain-containing protein</fullName>
    </recommendedName>
</protein>
<keyword evidence="6" id="KW-1185">Reference proteome</keyword>
<organism evidence="5 6">
    <name type="scientific">Phytohabitans suffuscus</name>
    <dbReference type="NCBI Taxonomy" id="624315"/>
    <lineage>
        <taxon>Bacteria</taxon>
        <taxon>Bacillati</taxon>
        <taxon>Actinomycetota</taxon>
        <taxon>Actinomycetes</taxon>
        <taxon>Micromonosporales</taxon>
        <taxon>Micromonosporaceae</taxon>
    </lineage>
</organism>
<dbReference type="InterPro" id="IPR052021">
    <property type="entry name" value="Type-I_RS_S_subunit"/>
</dbReference>
<evidence type="ECO:0000313" key="5">
    <source>
        <dbReference type="EMBL" id="BCB83720.1"/>
    </source>
</evidence>
<dbReference type="InterPro" id="IPR044946">
    <property type="entry name" value="Restrct_endonuc_typeI_TRD_sf"/>
</dbReference>
<dbReference type="PANTHER" id="PTHR30408:SF13">
    <property type="entry name" value="TYPE I RESTRICTION ENZYME HINDI SPECIFICITY SUBUNIT"/>
    <property type="match status" value="1"/>
</dbReference>
<dbReference type="GO" id="GO:0009307">
    <property type="term" value="P:DNA restriction-modification system"/>
    <property type="evidence" value="ECO:0007669"/>
    <property type="project" value="UniProtKB-KW"/>
</dbReference>
<dbReference type="AlphaFoldDB" id="A0A6F8YCD1"/>
<reference evidence="5 6" key="2">
    <citation type="submission" date="2020-03" db="EMBL/GenBank/DDBJ databases">
        <authorList>
            <person name="Ichikawa N."/>
            <person name="Kimura A."/>
            <person name="Kitahashi Y."/>
            <person name="Uohara A."/>
        </authorList>
    </citation>
    <scope>NUCLEOTIDE SEQUENCE [LARGE SCALE GENOMIC DNA]</scope>
    <source>
        <strain evidence="5 6">NBRC 105367</strain>
    </source>
</reference>
<comment type="similarity">
    <text evidence="1">Belongs to the type-I restriction system S methylase family.</text>
</comment>
<feature type="domain" description="Type I restriction modification DNA specificity" evidence="4">
    <location>
        <begin position="9"/>
        <end position="186"/>
    </location>
</feature>
<dbReference type="PANTHER" id="PTHR30408">
    <property type="entry name" value="TYPE-1 RESTRICTION ENZYME ECOKI SPECIFICITY PROTEIN"/>
    <property type="match status" value="1"/>
</dbReference>
<gene>
    <name evidence="5" type="ORF">Psuf_010330</name>
</gene>
<dbReference type="RefSeq" id="WP_173154341.1">
    <property type="nucleotide sequence ID" value="NZ_AP022871.1"/>
</dbReference>
<dbReference type="EMBL" id="AP022871">
    <property type="protein sequence ID" value="BCB83720.1"/>
    <property type="molecule type" value="Genomic_DNA"/>
</dbReference>
<dbReference type="Proteomes" id="UP000503011">
    <property type="component" value="Chromosome"/>
</dbReference>
<dbReference type="REBASE" id="396189">
    <property type="entry name" value="S.Psu105367ORF10310P"/>
</dbReference>
<proteinExistence type="inferred from homology"/>
<dbReference type="KEGG" id="psuu:Psuf_010330"/>
<evidence type="ECO:0000256" key="2">
    <source>
        <dbReference type="ARBA" id="ARBA00022747"/>
    </source>
</evidence>
<accession>A0A6F8YCD1</accession>
<evidence type="ECO:0000256" key="3">
    <source>
        <dbReference type="ARBA" id="ARBA00023125"/>
    </source>
</evidence>
<reference evidence="5 6" key="1">
    <citation type="submission" date="2020-03" db="EMBL/GenBank/DDBJ databases">
        <title>Whole genome shotgun sequence of Phytohabitans suffuscus NBRC 105367.</title>
        <authorList>
            <person name="Komaki H."/>
            <person name="Tamura T."/>
        </authorList>
    </citation>
    <scope>NUCLEOTIDE SEQUENCE [LARGE SCALE GENOMIC DNA]</scope>
    <source>
        <strain evidence="5 6">NBRC 105367</strain>
    </source>
</reference>
<dbReference type="InterPro" id="IPR000055">
    <property type="entry name" value="Restrct_endonuc_typeI_TRD"/>
</dbReference>